<gene>
    <name evidence="4" type="ORF">N7U68_05820</name>
</gene>
<dbReference type="InterPro" id="IPR050498">
    <property type="entry name" value="Ycf3"/>
</dbReference>
<protein>
    <recommendedName>
        <fullName evidence="6">Tetratricopeptide repeat-containing protein</fullName>
    </recommendedName>
</protein>
<dbReference type="InterPro" id="IPR011990">
    <property type="entry name" value="TPR-like_helical_dom_sf"/>
</dbReference>
<evidence type="ECO:0008006" key="6">
    <source>
        <dbReference type="Google" id="ProtNLM"/>
    </source>
</evidence>
<dbReference type="PANTHER" id="PTHR44858">
    <property type="entry name" value="TETRATRICOPEPTIDE REPEAT PROTEIN 6"/>
    <property type="match status" value="1"/>
</dbReference>
<dbReference type="InterPro" id="IPR019734">
    <property type="entry name" value="TPR_rpt"/>
</dbReference>
<keyword evidence="2 3" id="KW-0802">TPR repeat</keyword>
<evidence type="ECO:0000313" key="4">
    <source>
        <dbReference type="EMBL" id="UXX84168.1"/>
    </source>
</evidence>
<dbReference type="PROSITE" id="PS50005">
    <property type="entry name" value="TPR"/>
    <property type="match status" value="1"/>
</dbReference>
<evidence type="ECO:0000256" key="3">
    <source>
        <dbReference type="PROSITE-ProRule" id="PRU00339"/>
    </source>
</evidence>
<evidence type="ECO:0000256" key="1">
    <source>
        <dbReference type="ARBA" id="ARBA00022737"/>
    </source>
</evidence>
<evidence type="ECO:0000313" key="5">
    <source>
        <dbReference type="Proteomes" id="UP001064087"/>
    </source>
</evidence>
<name>A0ABY6DG35_9RHOB</name>
<dbReference type="PANTHER" id="PTHR44858:SF1">
    <property type="entry name" value="UDP-N-ACETYLGLUCOSAMINE--PEPTIDE N-ACETYLGLUCOSAMINYLTRANSFERASE SPINDLY-RELATED"/>
    <property type="match status" value="1"/>
</dbReference>
<dbReference type="EMBL" id="CP106738">
    <property type="protein sequence ID" value="UXX84168.1"/>
    <property type="molecule type" value="Genomic_DNA"/>
</dbReference>
<accession>A0ABY6DG35</accession>
<keyword evidence="5" id="KW-1185">Reference proteome</keyword>
<sequence>MSADRPSLNSTVTAFLLAVLFSVPLSAEEGRRLDTLYAQLKQAEAADAKRIASEIQLEQSKSGSAAMDLLLKRGRDAMEAGDFDLAIEHLTALTDHAPDFAEGWHARAIAYARVELYGPALGDVERALALNPRHFDAIASLGALLEEVGQDQLAHEAYTQVLAIHPYFEDVTTALGRLDAELGGSDI</sequence>
<dbReference type="SUPFAM" id="SSF48452">
    <property type="entry name" value="TPR-like"/>
    <property type="match status" value="1"/>
</dbReference>
<organism evidence="4 5">
    <name type="scientific">Roseovarius pelagicus</name>
    <dbReference type="NCBI Taxonomy" id="2980108"/>
    <lineage>
        <taxon>Bacteria</taxon>
        <taxon>Pseudomonadati</taxon>
        <taxon>Pseudomonadota</taxon>
        <taxon>Alphaproteobacteria</taxon>
        <taxon>Rhodobacterales</taxon>
        <taxon>Roseobacteraceae</taxon>
        <taxon>Roseovarius</taxon>
    </lineage>
</organism>
<evidence type="ECO:0000256" key="2">
    <source>
        <dbReference type="ARBA" id="ARBA00022803"/>
    </source>
</evidence>
<feature type="repeat" description="TPR" evidence="3">
    <location>
        <begin position="101"/>
        <end position="134"/>
    </location>
</feature>
<dbReference type="Gene3D" id="1.25.40.10">
    <property type="entry name" value="Tetratricopeptide repeat domain"/>
    <property type="match status" value="1"/>
</dbReference>
<keyword evidence="1" id="KW-0677">Repeat</keyword>
<proteinExistence type="predicted"/>
<dbReference type="Proteomes" id="UP001064087">
    <property type="component" value="Chromosome"/>
</dbReference>
<dbReference type="SMART" id="SM00028">
    <property type="entry name" value="TPR"/>
    <property type="match status" value="3"/>
</dbReference>
<reference evidence="4" key="1">
    <citation type="submission" date="2022-10" db="EMBL/GenBank/DDBJ databases">
        <title>Roseovarius pelagicus sp. nov., isolated from Arctic seawater.</title>
        <authorList>
            <person name="Hong Y.W."/>
            <person name="Hwang C.Y."/>
        </authorList>
    </citation>
    <scope>NUCLEOTIDE SEQUENCE</scope>
    <source>
        <strain evidence="4">HL-MP18</strain>
    </source>
</reference>
<dbReference type="RefSeq" id="WP_263048540.1">
    <property type="nucleotide sequence ID" value="NZ_CP106738.1"/>
</dbReference>